<feature type="region of interest" description="Disordered" evidence="1">
    <location>
        <begin position="1"/>
        <end position="30"/>
    </location>
</feature>
<dbReference type="Gramene" id="ESR45440">
    <property type="protein sequence ID" value="ESR45440"/>
    <property type="gene ID" value="CICLE_v10000694mg"/>
</dbReference>
<dbReference type="Proteomes" id="UP000030687">
    <property type="component" value="Unassembled WGS sequence"/>
</dbReference>
<dbReference type="PANTHER" id="PTHR34145:SF28">
    <property type="entry name" value="F-BOX DOMAIN-CONTAINING PROTEIN"/>
    <property type="match status" value="1"/>
</dbReference>
<dbReference type="InterPro" id="IPR055357">
    <property type="entry name" value="LRR_At1g61320_AtMIF1"/>
</dbReference>
<accession>V4T217</accession>
<dbReference type="InterPro" id="IPR053781">
    <property type="entry name" value="F-box_AtFBL13-like"/>
</dbReference>
<proteinExistence type="predicted"/>
<organism evidence="3 4">
    <name type="scientific">Citrus clementina</name>
    <name type="common">Clementine</name>
    <name type="synonym">Citrus deliciosa x Citrus sinensis</name>
    <dbReference type="NCBI Taxonomy" id="85681"/>
    <lineage>
        <taxon>Eukaryota</taxon>
        <taxon>Viridiplantae</taxon>
        <taxon>Streptophyta</taxon>
        <taxon>Embryophyta</taxon>
        <taxon>Tracheophyta</taxon>
        <taxon>Spermatophyta</taxon>
        <taxon>Magnoliopsida</taxon>
        <taxon>eudicotyledons</taxon>
        <taxon>Gunneridae</taxon>
        <taxon>Pentapetalae</taxon>
        <taxon>rosids</taxon>
        <taxon>malvids</taxon>
        <taxon>Sapindales</taxon>
        <taxon>Rutaceae</taxon>
        <taxon>Aurantioideae</taxon>
        <taxon>Citrus</taxon>
    </lineage>
</organism>
<dbReference type="Gene3D" id="3.80.10.10">
    <property type="entry name" value="Ribonuclease Inhibitor"/>
    <property type="match status" value="2"/>
</dbReference>
<dbReference type="InterPro" id="IPR036047">
    <property type="entry name" value="F-box-like_dom_sf"/>
</dbReference>
<dbReference type="InterPro" id="IPR032675">
    <property type="entry name" value="LRR_dom_sf"/>
</dbReference>
<keyword evidence="4" id="KW-1185">Reference proteome</keyword>
<evidence type="ECO:0000313" key="3">
    <source>
        <dbReference type="EMBL" id="ESR45440.1"/>
    </source>
</evidence>
<dbReference type="InterPro" id="IPR053772">
    <property type="entry name" value="At1g61320/At1g61330-like"/>
</dbReference>
<dbReference type="Pfam" id="PF00646">
    <property type="entry name" value="F-box"/>
    <property type="match status" value="1"/>
</dbReference>
<dbReference type="SUPFAM" id="SSF52058">
    <property type="entry name" value="L domain-like"/>
    <property type="match status" value="1"/>
</dbReference>
<dbReference type="SUPFAM" id="SSF81383">
    <property type="entry name" value="F-box domain"/>
    <property type="match status" value="1"/>
</dbReference>
<dbReference type="Pfam" id="PF23622">
    <property type="entry name" value="LRR_At1g61320_AtMIF1"/>
    <property type="match status" value="2"/>
</dbReference>
<dbReference type="InterPro" id="IPR001810">
    <property type="entry name" value="F-box_dom"/>
</dbReference>
<dbReference type="PANTHER" id="PTHR34145">
    <property type="entry name" value="OS02G0105600 PROTEIN"/>
    <property type="match status" value="1"/>
</dbReference>
<feature type="domain" description="F-box" evidence="2">
    <location>
        <begin position="53"/>
        <end position="101"/>
    </location>
</feature>
<evidence type="ECO:0000256" key="1">
    <source>
        <dbReference type="SAM" id="MobiDB-lite"/>
    </source>
</evidence>
<dbReference type="InParanoid" id="V4T217"/>
<protein>
    <recommendedName>
        <fullName evidence="2">F-box domain-containing protein</fullName>
    </recommendedName>
</protein>
<evidence type="ECO:0000313" key="4">
    <source>
        <dbReference type="Proteomes" id="UP000030687"/>
    </source>
</evidence>
<dbReference type="PROSITE" id="PS50181">
    <property type="entry name" value="FBOX"/>
    <property type="match status" value="1"/>
</dbReference>
<dbReference type="EMBL" id="KI536799">
    <property type="protein sequence ID" value="ESR45440.1"/>
    <property type="molecule type" value="Genomic_DNA"/>
</dbReference>
<dbReference type="CDD" id="cd22160">
    <property type="entry name" value="F-box_AtFBL13-like"/>
    <property type="match status" value="1"/>
</dbReference>
<dbReference type="AlphaFoldDB" id="V4T217"/>
<dbReference type="OMA" id="YHASEIN"/>
<dbReference type="eggNOG" id="ENOG502S2H2">
    <property type="taxonomic scope" value="Eukaryota"/>
</dbReference>
<sequence>MIPKENPGTSPAVFSLRSKPSLPTESRQLPPHASQVIFSVTFMETNASSTANVDRISALPPPILHHILSFLSLEQVVPTSVLSKTWKQLWHTFPNVEYNPRRSTFRRQKMVLKYLEQFLLNRYLDAISLEKLTLRVELLSDDPDLESIMNRCLSYAFASNVKELKLDVGCCRIYNLPQIVFYLKSIYVLDFEFCKLEPPRSTVTLFSLRKLCLSFVHVDDEVIRDMVAGCPLIEYININNCPGLKSLQLLGLNKLKEIKLDSNRCGLERVYINGVNVHSVDIKVYLEPCEVNVSSCKNLTHLRLDGLSITDKWLYNQISELPFLEYLALHYCMKLRSINISSPRLKELVFERCEELVEFELDTPNLSIFKCFNYVESFSSNALALSQTLLCFISHPVDNEWYLKFIKLLARFNLCSNVLNLQCNHEAVLIPRELREILCPPLTYHKHVSFSVLSEILEVSLANLVDCLLWITPHAETLSIEWPNINFYELSFQFSYKKKLTYEGETPSCCQSLPLSCWKHCIKEVKIECTEKYPIRQINRESFSSEDGDIMEKINDLWKSLLDMMILHSKIFAEYDGP</sequence>
<reference evidence="3 4" key="1">
    <citation type="submission" date="2013-10" db="EMBL/GenBank/DDBJ databases">
        <authorList>
            <consortium name="International Citrus Genome Consortium"/>
            <person name="Jenkins J."/>
            <person name="Schmutz J."/>
            <person name="Prochnik S."/>
            <person name="Rokhsar D."/>
            <person name="Gmitter F."/>
            <person name="Ollitrault P."/>
            <person name="Machado M."/>
            <person name="Talon M."/>
            <person name="Wincker P."/>
            <person name="Jaillon O."/>
            <person name="Morgante M."/>
        </authorList>
    </citation>
    <scope>NUCLEOTIDE SEQUENCE</scope>
    <source>
        <strain evidence="4">cv. Clemenules</strain>
    </source>
</reference>
<dbReference type="Gene3D" id="1.20.1280.50">
    <property type="match status" value="1"/>
</dbReference>
<name>V4T217_CITCL</name>
<evidence type="ECO:0000259" key="2">
    <source>
        <dbReference type="PROSITE" id="PS50181"/>
    </source>
</evidence>
<gene>
    <name evidence="3" type="ORF">CICLE_v10000694mg</name>
</gene>